<organism evidence="2 3">
    <name type="scientific">Halopelagius longus</name>
    <dbReference type="NCBI Taxonomy" id="1236180"/>
    <lineage>
        <taxon>Archaea</taxon>
        <taxon>Methanobacteriati</taxon>
        <taxon>Methanobacteriota</taxon>
        <taxon>Stenosarchaea group</taxon>
        <taxon>Halobacteria</taxon>
        <taxon>Halobacteriales</taxon>
        <taxon>Haloferacaceae</taxon>
    </lineage>
</organism>
<gene>
    <name evidence="1" type="ORF">DWB78_12685</name>
    <name evidence="2" type="ORF">SAMN05216278_0652</name>
</gene>
<dbReference type="OrthoDB" id="185851at2157"/>
<dbReference type="Proteomes" id="UP000199289">
    <property type="component" value="Unassembled WGS sequence"/>
</dbReference>
<evidence type="ECO:0008006" key="5">
    <source>
        <dbReference type="Google" id="ProtNLM"/>
    </source>
</evidence>
<evidence type="ECO:0000313" key="4">
    <source>
        <dbReference type="Proteomes" id="UP000255421"/>
    </source>
</evidence>
<sequence>MNFVAEYVRSVGGWFRGTDAEESRDDAEATPAEGPRASLFQCSDCGSVYVATDKETCSTCNEAVEQIPSTV</sequence>
<evidence type="ECO:0000313" key="1">
    <source>
        <dbReference type="EMBL" id="RDI72506.1"/>
    </source>
</evidence>
<dbReference type="EMBL" id="QQST01000001">
    <property type="protein sequence ID" value="RDI72506.1"/>
    <property type="molecule type" value="Genomic_DNA"/>
</dbReference>
<accession>A0A1H0YI81</accession>
<dbReference type="EMBL" id="FNKQ01000001">
    <property type="protein sequence ID" value="SDQ14872.1"/>
    <property type="molecule type" value="Genomic_DNA"/>
</dbReference>
<evidence type="ECO:0000313" key="2">
    <source>
        <dbReference type="EMBL" id="SDQ14872.1"/>
    </source>
</evidence>
<reference evidence="3" key="2">
    <citation type="submission" date="2016-10" db="EMBL/GenBank/DDBJ databases">
        <authorList>
            <person name="Varghese N."/>
            <person name="Submissions S."/>
        </authorList>
    </citation>
    <scope>NUCLEOTIDE SEQUENCE [LARGE SCALE GENOMIC DNA]</scope>
    <source>
        <strain evidence="3">CGMCC 1.12397</strain>
    </source>
</reference>
<reference evidence="2" key="1">
    <citation type="submission" date="2016-10" db="EMBL/GenBank/DDBJ databases">
        <authorList>
            <person name="de Groot N.N."/>
        </authorList>
    </citation>
    <scope>NUCLEOTIDE SEQUENCE [LARGE SCALE GENOMIC DNA]</scope>
    <source>
        <strain evidence="2">CGMCC 1.12397</strain>
    </source>
</reference>
<proteinExistence type="predicted"/>
<protein>
    <recommendedName>
        <fullName evidence="5">Rubrerythrin-like domain-containing protein</fullName>
    </recommendedName>
</protein>
<dbReference type="AlphaFoldDB" id="A0A1H0YI81"/>
<reference evidence="1 4" key="3">
    <citation type="submission" date="2018-07" db="EMBL/GenBank/DDBJ databases">
        <title>Genome sequence of extremly halophilic archaeon Halopelagius longus strain BC12-B1.</title>
        <authorList>
            <person name="Zhang X."/>
        </authorList>
    </citation>
    <scope>NUCLEOTIDE SEQUENCE [LARGE SCALE GENOMIC DNA]</scope>
    <source>
        <strain evidence="1 4">BC12-B1</strain>
    </source>
</reference>
<dbReference type="RefSeq" id="WP_092532822.1">
    <property type="nucleotide sequence ID" value="NZ_FNKQ01000001.1"/>
</dbReference>
<evidence type="ECO:0000313" key="3">
    <source>
        <dbReference type="Proteomes" id="UP000199289"/>
    </source>
</evidence>
<name>A0A1H0YI81_9EURY</name>
<dbReference type="Proteomes" id="UP000255421">
    <property type="component" value="Unassembled WGS sequence"/>
</dbReference>
<keyword evidence="4" id="KW-1185">Reference proteome</keyword>